<gene>
    <name evidence="1" type="ORF">SDC9_176135</name>
</gene>
<evidence type="ECO:0008006" key="2">
    <source>
        <dbReference type="Google" id="ProtNLM"/>
    </source>
</evidence>
<name>A0A645GP56_9ZZZZ</name>
<comment type="caution">
    <text evidence="1">The sequence shown here is derived from an EMBL/GenBank/DDBJ whole genome shotgun (WGS) entry which is preliminary data.</text>
</comment>
<dbReference type="AlphaFoldDB" id="A0A645GP56"/>
<dbReference type="EMBL" id="VSSQ01079069">
    <property type="protein sequence ID" value="MPN28691.1"/>
    <property type="molecule type" value="Genomic_DNA"/>
</dbReference>
<organism evidence="1">
    <name type="scientific">bioreactor metagenome</name>
    <dbReference type="NCBI Taxonomy" id="1076179"/>
    <lineage>
        <taxon>unclassified sequences</taxon>
        <taxon>metagenomes</taxon>
        <taxon>ecological metagenomes</taxon>
    </lineage>
</organism>
<protein>
    <recommendedName>
        <fullName evidence="2">Thermostable hemolysin delta-VPH</fullName>
    </recommendedName>
</protein>
<reference evidence="1" key="1">
    <citation type="submission" date="2019-08" db="EMBL/GenBank/DDBJ databases">
        <authorList>
            <person name="Kucharzyk K."/>
            <person name="Murdoch R.W."/>
            <person name="Higgins S."/>
            <person name="Loffler F."/>
        </authorList>
    </citation>
    <scope>NUCLEOTIDE SEQUENCE</scope>
</reference>
<accession>A0A645GP56</accession>
<proteinExistence type="predicted"/>
<evidence type="ECO:0000313" key="1">
    <source>
        <dbReference type="EMBL" id="MPN28691.1"/>
    </source>
</evidence>
<sequence>MSYYSYHGMAKKLIKEGHLIKYEIVEDWNGIRPALVLYFDNHRPMPVRAGRWDEYWEMLSS</sequence>